<gene>
    <name evidence="1" type="ORF">H7K45_28375</name>
</gene>
<dbReference type="PANTHER" id="PTHR42905:SF16">
    <property type="entry name" value="CARBOXYPHOSPHONOENOLPYRUVATE PHOSPHONOMUTASE-LIKE PROTEIN (AFU_ORTHOLOGUE AFUA_5G07230)"/>
    <property type="match status" value="1"/>
</dbReference>
<dbReference type="AlphaFoldDB" id="A0A9X2ZAI0"/>
<dbReference type="PANTHER" id="PTHR42905">
    <property type="entry name" value="PHOSPHOENOLPYRUVATE CARBOXYLASE"/>
    <property type="match status" value="1"/>
</dbReference>
<proteinExistence type="predicted"/>
<dbReference type="Proteomes" id="UP001141629">
    <property type="component" value="Unassembled WGS sequence"/>
</dbReference>
<sequence length="137" mass="14177">MTPSSRYEEFLALHHQPRAFVMPNAWDGLSALILTQSGFPALGTSSAALAATVGRVAPRPVSVAVGTVAETLTVDELSSLGVKRISTGPALYRHVAAALQRAAKTLVGGDVAGATSGMTHAEMTAIISFGPERLHGR</sequence>
<evidence type="ECO:0000313" key="1">
    <source>
        <dbReference type="EMBL" id="MCV7424466.1"/>
    </source>
</evidence>
<dbReference type="Pfam" id="PF13714">
    <property type="entry name" value="PEP_mutase"/>
    <property type="match status" value="2"/>
</dbReference>
<dbReference type="Gene3D" id="3.20.20.60">
    <property type="entry name" value="Phosphoenolpyruvate-binding domains"/>
    <property type="match status" value="2"/>
</dbReference>
<evidence type="ECO:0000313" key="2">
    <source>
        <dbReference type="Proteomes" id="UP001141629"/>
    </source>
</evidence>
<reference evidence="1" key="2">
    <citation type="journal article" date="2022" name="BMC Genomics">
        <title>Comparative genome analysis of mycobacteria focusing on tRNA and non-coding RNA.</title>
        <authorList>
            <person name="Behra P.R.K."/>
            <person name="Pettersson B.M.F."/>
            <person name="Ramesh M."/>
            <person name="Das S."/>
            <person name="Dasgupta S."/>
            <person name="Kirsebom L.A."/>
        </authorList>
    </citation>
    <scope>NUCLEOTIDE SEQUENCE</scope>
    <source>
        <strain evidence="1">DSM 44838</strain>
    </source>
</reference>
<dbReference type="RefSeq" id="WP_263999536.1">
    <property type="nucleotide sequence ID" value="NZ_JACKVK010000015.1"/>
</dbReference>
<keyword evidence="2" id="KW-1185">Reference proteome</keyword>
<dbReference type="GO" id="GO:0016829">
    <property type="term" value="F:lyase activity"/>
    <property type="evidence" value="ECO:0007669"/>
    <property type="project" value="UniProtKB-KW"/>
</dbReference>
<organism evidence="1 2">
    <name type="scientific">Mycobacterium yunnanensis</name>
    <dbReference type="NCBI Taxonomy" id="368477"/>
    <lineage>
        <taxon>Bacteria</taxon>
        <taxon>Bacillati</taxon>
        <taxon>Actinomycetota</taxon>
        <taxon>Actinomycetes</taxon>
        <taxon>Mycobacteriales</taxon>
        <taxon>Mycobacteriaceae</taxon>
        <taxon>Mycobacterium</taxon>
    </lineage>
</organism>
<accession>A0A9X2ZAI0</accession>
<dbReference type="InterPro" id="IPR040442">
    <property type="entry name" value="Pyrv_kinase-like_dom_sf"/>
</dbReference>
<dbReference type="EMBL" id="JACKVK010000015">
    <property type="protein sequence ID" value="MCV7424466.1"/>
    <property type="molecule type" value="Genomic_DNA"/>
</dbReference>
<dbReference type="SUPFAM" id="SSF51621">
    <property type="entry name" value="Phosphoenolpyruvate/pyruvate domain"/>
    <property type="match status" value="2"/>
</dbReference>
<dbReference type="InterPro" id="IPR015813">
    <property type="entry name" value="Pyrv/PenolPyrv_kinase-like_dom"/>
</dbReference>
<comment type="caution">
    <text evidence="1">The sequence shown here is derived from an EMBL/GenBank/DDBJ whole genome shotgun (WGS) entry which is preliminary data.</text>
</comment>
<reference evidence="1" key="1">
    <citation type="submission" date="2020-07" db="EMBL/GenBank/DDBJ databases">
        <authorList>
            <person name="Pettersson B.M.F."/>
            <person name="Behra P.R.K."/>
            <person name="Ramesh M."/>
            <person name="Das S."/>
            <person name="Dasgupta S."/>
            <person name="Kirsebom L.A."/>
        </authorList>
    </citation>
    <scope>NUCLEOTIDE SEQUENCE</scope>
    <source>
        <strain evidence="1">DSM 44838</strain>
    </source>
</reference>
<keyword evidence="1" id="KW-0456">Lyase</keyword>
<protein>
    <submittedName>
        <fullName evidence="1">Isocitrate lyase/phosphoenolpyruvate mutase family protein</fullName>
    </submittedName>
</protein>
<name>A0A9X2ZAI0_9MYCO</name>